<dbReference type="PANTHER" id="PTHR46266">
    <property type="entry name" value="TRANSCRIPTION FACTOR TT8"/>
    <property type="match status" value="1"/>
</dbReference>
<evidence type="ECO:0000313" key="3">
    <source>
        <dbReference type="EMBL" id="CAG8592013.1"/>
    </source>
</evidence>
<sequence length="322" mass="35970">MFLDGRRRRKATIKKGKSGYRNIIPAPLPSPHNSPQVHPNPQHGSLPPPFGTPPVSPFSHPMNNDYSTPPLILPPMMSSIPKQQGPTTSVFSVPMTPSNANSVMQHHTSVIHPYPHQQHRISIGATAAGNGEKPLSTADQREMARKVSHSAIERRRREKINDKIMQLKDLIPSCADQDHLHKLSILQSAIEYIQYLQDCVVESRKREGNNGENSEGRTTKRSKFDRYEIPIPKSNDAADNSKNKNDSSNVNKSDKSKNKEEVGVNNEGANALLLLSISHTANSDDNKNNDDISDKRILVTRDVEFSMYVVQLLFSINCDKYV</sequence>
<reference evidence="3" key="1">
    <citation type="submission" date="2021-06" db="EMBL/GenBank/DDBJ databases">
        <authorList>
            <person name="Kallberg Y."/>
            <person name="Tangrot J."/>
            <person name="Rosling A."/>
        </authorList>
    </citation>
    <scope>NUCLEOTIDE SEQUENCE</scope>
    <source>
        <strain evidence="3">87-6 pot B 2015</strain>
    </source>
</reference>
<evidence type="ECO:0000259" key="2">
    <source>
        <dbReference type="PROSITE" id="PS50888"/>
    </source>
</evidence>
<protein>
    <submittedName>
        <fullName evidence="3">2770_t:CDS:1</fullName>
    </submittedName>
</protein>
<dbReference type="SMART" id="SM00353">
    <property type="entry name" value="HLH"/>
    <property type="match status" value="1"/>
</dbReference>
<dbReference type="PROSITE" id="PS50888">
    <property type="entry name" value="BHLH"/>
    <property type="match status" value="1"/>
</dbReference>
<dbReference type="SUPFAM" id="SSF47459">
    <property type="entry name" value="HLH, helix-loop-helix DNA-binding domain"/>
    <property type="match status" value="1"/>
</dbReference>
<organism evidence="3 4">
    <name type="scientific">Funneliformis mosseae</name>
    <name type="common">Endomycorrhizal fungus</name>
    <name type="synonym">Glomus mosseae</name>
    <dbReference type="NCBI Taxonomy" id="27381"/>
    <lineage>
        <taxon>Eukaryota</taxon>
        <taxon>Fungi</taxon>
        <taxon>Fungi incertae sedis</taxon>
        <taxon>Mucoromycota</taxon>
        <taxon>Glomeromycotina</taxon>
        <taxon>Glomeromycetes</taxon>
        <taxon>Glomerales</taxon>
        <taxon>Glomeraceae</taxon>
        <taxon>Funneliformis</taxon>
    </lineage>
</organism>
<proteinExistence type="predicted"/>
<keyword evidence="4" id="KW-1185">Reference proteome</keyword>
<dbReference type="EMBL" id="CAJVPP010002214">
    <property type="protein sequence ID" value="CAG8592013.1"/>
    <property type="molecule type" value="Genomic_DNA"/>
</dbReference>
<name>A0A9N9C5F9_FUNMO</name>
<comment type="caution">
    <text evidence="3">The sequence shown here is derived from an EMBL/GenBank/DDBJ whole genome shotgun (WGS) entry which is preliminary data.</text>
</comment>
<feature type="region of interest" description="Disordered" evidence="1">
    <location>
        <begin position="1"/>
        <end position="58"/>
    </location>
</feature>
<feature type="compositionally biased region" description="Basic and acidic residues" evidence="1">
    <location>
        <begin position="205"/>
        <end position="228"/>
    </location>
</feature>
<feature type="domain" description="BHLH" evidence="2">
    <location>
        <begin position="144"/>
        <end position="196"/>
    </location>
</feature>
<dbReference type="InterPro" id="IPR011598">
    <property type="entry name" value="bHLH_dom"/>
</dbReference>
<accession>A0A9N9C5F9</accession>
<evidence type="ECO:0000313" key="4">
    <source>
        <dbReference type="Proteomes" id="UP000789375"/>
    </source>
</evidence>
<dbReference type="InterPro" id="IPR036638">
    <property type="entry name" value="HLH_DNA-bd_sf"/>
</dbReference>
<dbReference type="CDD" id="cd00083">
    <property type="entry name" value="bHLH_SF"/>
    <property type="match status" value="1"/>
</dbReference>
<dbReference type="Proteomes" id="UP000789375">
    <property type="component" value="Unassembled WGS sequence"/>
</dbReference>
<feature type="compositionally biased region" description="Polar residues" evidence="1">
    <location>
        <begin position="33"/>
        <end position="43"/>
    </location>
</feature>
<gene>
    <name evidence="3" type="ORF">FMOSSE_LOCUS8490</name>
</gene>
<dbReference type="Pfam" id="PF00010">
    <property type="entry name" value="HLH"/>
    <property type="match status" value="1"/>
</dbReference>
<dbReference type="PANTHER" id="PTHR46266:SF4">
    <property type="entry name" value="TRANSCRIPTION FACTOR TT8"/>
    <property type="match status" value="1"/>
</dbReference>
<dbReference type="GO" id="GO:0046983">
    <property type="term" value="F:protein dimerization activity"/>
    <property type="evidence" value="ECO:0007669"/>
    <property type="project" value="InterPro"/>
</dbReference>
<dbReference type="AlphaFoldDB" id="A0A9N9C5F9"/>
<feature type="region of interest" description="Disordered" evidence="1">
    <location>
        <begin position="205"/>
        <end position="263"/>
    </location>
</feature>
<feature type="compositionally biased region" description="Basic residues" evidence="1">
    <location>
        <begin position="1"/>
        <end position="18"/>
    </location>
</feature>
<dbReference type="Gene3D" id="4.10.280.10">
    <property type="entry name" value="Helix-loop-helix DNA-binding domain"/>
    <property type="match status" value="1"/>
</dbReference>
<feature type="compositionally biased region" description="Basic and acidic residues" evidence="1">
    <location>
        <begin position="252"/>
        <end position="262"/>
    </location>
</feature>
<evidence type="ECO:0000256" key="1">
    <source>
        <dbReference type="SAM" id="MobiDB-lite"/>
    </source>
</evidence>
<feature type="compositionally biased region" description="Pro residues" evidence="1">
    <location>
        <begin position="46"/>
        <end position="56"/>
    </location>
</feature>